<protein>
    <submittedName>
        <fullName evidence="1">Uncharacterized protein</fullName>
    </submittedName>
</protein>
<dbReference type="Proteomes" id="UP000297245">
    <property type="component" value="Unassembled WGS sequence"/>
</dbReference>
<name>A0A4S8KKP5_DENBC</name>
<dbReference type="AlphaFoldDB" id="A0A4S8KKP5"/>
<sequence length="87" mass="9818">MRLENESYFGPHSTLDFKEWNTGQAVHRNGIDCGLFAIANAVLLSRHNFVNKNNLGEILCPEMIPLKGPLESVEELILALLMRHICN</sequence>
<reference evidence="1 2" key="1">
    <citation type="journal article" date="2019" name="Nat. Ecol. Evol.">
        <title>Megaphylogeny resolves global patterns of mushroom evolution.</title>
        <authorList>
            <person name="Varga T."/>
            <person name="Krizsan K."/>
            <person name="Foldi C."/>
            <person name="Dima B."/>
            <person name="Sanchez-Garcia M."/>
            <person name="Sanchez-Ramirez S."/>
            <person name="Szollosi G.J."/>
            <person name="Szarkandi J.G."/>
            <person name="Papp V."/>
            <person name="Albert L."/>
            <person name="Andreopoulos W."/>
            <person name="Angelini C."/>
            <person name="Antonin V."/>
            <person name="Barry K.W."/>
            <person name="Bougher N.L."/>
            <person name="Buchanan P."/>
            <person name="Buyck B."/>
            <person name="Bense V."/>
            <person name="Catcheside P."/>
            <person name="Chovatia M."/>
            <person name="Cooper J."/>
            <person name="Damon W."/>
            <person name="Desjardin D."/>
            <person name="Finy P."/>
            <person name="Geml J."/>
            <person name="Haridas S."/>
            <person name="Hughes K."/>
            <person name="Justo A."/>
            <person name="Karasinski D."/>
            <person name="Kautmanova I."/>
            <person name="Kiss B."/>
            <person name="Kocsube S."/>
            <person name="Kotiranta H."/>
            <person name="LaButti K.M."/>
            <person name="Lechner B.E."/>
            <person name="Liimatainen K."/>
            <person name="Lipzen A."/>
            <person name="Lukacs Z."/>
            <person name="Mihaltcheva S."/>
            <person name="Morgado L.N."/>
            <person name="Niskanen T."/>
            <person name="Noordeloos M.E."/>
            <person name="Ohm R.A."/>
            <person name="Ortiz-Santana B."/>
            <person name="Ovrebo C."/>
            <person name="Racz N."/>
            <person name="Riley R."/>
            <person name="Savchenko A."/>
            <person name="Shiryaev A."/>
            <person name="Soop K."/>
            <person name="Spirin V."/>
            <person name="Szebenyi C."/>
            <person name="Tomsovsky M."/>
            <person name="Tulloss R.E."/>
            <person name="Uehling J."/>
            <person name="Grigoriev I.V."/>
            <person name="Vagvolgyi C."/>
            <person name="Papp T."/>
            <person name="Martin F.M."/>
            <person name="Miettinen O."/>
            <person name="Hibbett D.S."/>
            <person name="Nagy L.G."/>
        </authorList>
    </citation>
    <scope>NUCLEOTIDE SEQUENCE [LARGE SCALE GENOMIC DNA]</scope>
    <source>
        <strain evidence="1 2">CBS 962.96</strain>
    </source>
</reference>
<accession>A0A4S8KKP5</accession>
<organism evidence="1 2">
    <name type="scientific">Dendrothele bispora (strain CBS 962.96)</name>
    <dbReference type="NCBI Taxonomy" id="1314807"/>
    <lineage>
        <taxon>Eukaryota</taxon>
        <taxon>Fungi</taxon>
        <taxon>Dikarya</taxon>
        <taxon>Basidiomycota</taxon>
        <taxon>Agaricomycotina</taxon>
        <taxon>Agaricomycetes</taxon>
        <taxon>Agaricomycetidae</taxon>
        <taxon>Agaricales</taxon>
        <taxon>Agaricales incertae sedis</taxon>
        <taxon>Dendrothele</taxon>
    </lineage>
</organism>
<dbReference type="EMBL" id="ML181209">
    <property type="protein sequence ID" value="THU76077.1"/>
    <property type="molecule type" value="Genomic_DNA"/>
</dbReference>
<keyword evidence="2" id="KW-1185">Reference proteome</keyword>
<proteinExistence type="predicted"/>
<evidence type="ECO:0000313" key="2">
    <source>
        <dbReference type="Proteomes" id="UP000297245"/>
    </source>
</evidence>
<evidence type="ECO:0000313" key="1">
    <source>
        <dbReference type="EMBL" id="THU76077.1"/>
    </source>
</evidence>
<gene>
    <name evidence="1" type="ORF">K435DRAFT_879757</name>
</gene>